<dbReference type="PANTHER" id="PTHR14025:SF20">
    <property type="entry name" value="FANCONI ANEMIA GROUP M PROTEIN"/>
    <property type="match status" value="1"/>
</dbReference>
<dbReference type="PANTHER" id="PTHR14025">
    <property type="entry name" value="FANCONI ANEMIA GROUP M FANCM FAMILY MEMBER"/>
    <property type="match status" value="1"/>
</dbReference>
<dbReference type="Gene3D" id="3.40.50.300">
    <property type="entry name" value="P-loop containing nucleotide triphosphate hydrolases"/>
    <property type="match status" value="2"/>
</dbReference>
<keyword evidence="9" id="KW-0067">ATP-binding</keyword>
<dbReference type="GO" id="GO:0016787">
    <property type="term" value="F:hydrolase activity"/>
    <property type="evidence" value="ECO:0007669"/>
    <property type="project" value="UniProtKB-KW"/>
</dbReference>
<feature type="compositionally biased region" description="Basic residues" evidence="14">
    <location>
        <begin position="973"/>
        <end position="985"/>
    </location>
</feature>
<comment type="similarity">
    <text evidence="3 13">Belongs to the DEAD box helicase family. DEAH subfamily. FANCM sub-subfamily.</text>
</comment>
<keyword evidence="18" id="KW-1185">Reference proteome</keyword>
<evidence type="ECO:0000259" key="15">
    <source>
        <dbReference type="PROSITE" id="PS51192"/>
    </source>
</evidence>
<evidence type="ECO:0000256" key="10">
    <source>
        <dbReference type="ARBA" id="ARBA00023204"/>
    </source>
</evidence>
<dbReference type="InterPro" id="IPR027417">
    <property type="entry name" value="P-loop_NTPase"/>
</dbReference>
<dbReference type="OrthoDB" id="164902at2759"/>
<comment type="subunit">
    <text evidence="4 13">Interacts with the MHF histone-fold complex to form the FANCM-MHF complex.</text>
</comment>
<dbReference type="InterPro" id="IPR001650">
    <property type="entry name" value="Helicase_C-like"/>
</dbReference>
<accession>A0A6A7BSL8</accession>
<feature type="region of interest" description="Disordered" evidence="14">
    <location>
        <begin position="26"/>
        <end position="55"/>
    </location>
</feature>
<dbReference type="InterPro" id="IPR039686">
    <property type="entry name" value="FANCM/Mph1-like_ID"/>
</dbReference>
<gene>
    <name evidence="17" type="ORF">K470DRAFT_259906</name>
</gene>
<dbReference type="SUPFAM" id="SSF52540">
    <property type="entry name" value="P-loop containing nucleoside triphosphate hydrolases"/>
    <property type="match status" value="1"/>
</dbReference>
<dbReference type="InterPro" id="IPR014001">
    <property type="entry name" value="Helicase_ATP-bd"/>
</dbReference>
<keyword evidence="11" id="KW-0539">Nucleus</keyword>
<dbReference type="GO" id="GO:0005634">
    <property type="term" value="C:nucleus"/>
    <property type="evidence" value="ECO:0007669"/>
    <property type="project" value="UniProtKB-SubCell"/>
</dbReference>
<dbReference type="GO" id="GO:0009378">
    <property type="term" value="F:four-way junction helicase activity"/>
    <property type="evidence" value="ECO:0007669"/>
    <property type="project" value="TreeGrafter"/>
</dbReference>
<evidence type="ECO:0000256" key="3">
    <source>
        <dbReference type="ARBA" id="ARBA00009889"/>
    </source>
</evidence>
<evidence type="ECO:0000256" key="6">
    <source>
        <dbReference type="ARBA" id="ARBA00022763"/>
    </source>
</evidence>
<feature type="compositionally biased region" description="Low complexity" evidence="14">
    <location>
        <begin position="946"/>
        <end position="959"/>
    </location>
</feature>
<name>A0A6A7BSL8_9PEZI</name>
<dbReference type="GO" id="GO:0043138">
    <property type="term" value="F:3'-5' DNA helicase activity"/>
    <property type="evidence" value="ECO:0007669"/>
    <property type="project" value="InterPro"/>
</dbReference>
<feature type="domain" description="Helicase ATP-binding" evidence="15">
    <location>
        <begin position="228"/>
        <end position="396"/>
    </location>
</feature>
<evidence type="ECO:0000256" key="11">
    <source>
        <dbReference type="ARBA" id="ARBA00023242"/>
    </source>
</evidence>
<evidence type="ECO:0000313" key="17">
    <source>
        <dbReference type="EMBL" id="KAF2858316.1"/>
    </source>
</evidence>
<feature type="compositionally biased region" description="Pro residues" evidence="14">
    <location>
        <begin position="148"/>
        <end position="159"/>
    </location>
</feature>
<dbReference type="Pfam" id="PF00270">
    <property type="entry name" value="DEAD"/>
    <property type="match status" value="1"/>
</dbReference>
<feature type="region of interest" description="Disordered" evidence="14">
    <location>
        <begin position="141"/>
        <end position="198"/>
    </location>
</feature>
<organism evidence="17 18">
    <name type="scientific">Piedraia hortae CBS 480.64</name>
    <dbReference type="NCBI Taxonomy" id="1314780"/>
    <lineage>
        <taxon>Eukaryota</taxon>
        <taxon>Fungi</taxon>
        <taxon>Dikarya</taxon>
        <taxon>Ascomycota</taxon>
        <taxon>Pezizomycotina</taxon>
        <taxon>Dothideomycetes</taxon>
        <taxon>Dothideomycetidae</taxon>
        <taxon>Capnodiales</taxon>
        <taxon>Piedraiaceae</taxon>
        <taxon>Piedraia</taxon>
    </lineage>
</organism>
<dbReference type="SMART" id="SM00490">
    <property type="entry name" value="HELICc"/>
    <property type="match status" value="1"/>
</dbReference>
<dbReference type="AlphaFoldDB" id="A0A6A7BSL8"/>
<evidence type="ECO:0000256" key="9">
    <source>
        <dbReference type="ARBA" id="ARBA00022840"/>
    </source>
</evidence>
<dbReference type="CDD" id="cd18801">
    <property type="entry name" value="SF2_C_FANCM_Hef"/>
    <property type="match status" value="1"/>
</dbReference>
<feature type="region of interest" description="Disordered" evidence="14">
    <location>
        <begin position="924"/>
        <end position="1070"/>
    </location>
</feature>
<feature type="compositionally biased region" description="Acidic residues" evidence="14">
    <location>
        <begin position="1015"/>
        <end position="1028"/>
    </location>
</feature>
<dbReference type="PROSITE" id="PS51194">
    <property type="entry name" value="HELICASE_CTER"/>
    <property type="match status" value="1"/>
</dbReference>
<comment type="subcellular location">
    <subcellularLocation>
        <location evidence="2 13">Nucleus</location>
    </subcellularLocation>
</comment>
<dbReference type="FunFam" id="3.40.50.300:FF:000861">
    <property type="entry name" value="Fanconi anemia, complementation group M"/>
    <property type="match status" value="1"/>
</dbReference>
<dbReference type="EC" id="3.6.4.12" evidence="13"/>
<dbReference type="GO" id="GO:0000400">
    <property type="term" value="F:four-way junction DNA binding"/>
    <property type="evidence" value="ECO:0007669"/>
    <property type="project" value="TreeGrafter"/>
</dbReference>
<dbReference type="InterPro" id="IPR044749">
    <property type="entry name" value="FANCM_DEXDc"/>
</dbReference>
<evidence type="ECO:0000256" key="5">
    <source>
        <dbReference type="ARBA" id="ARBA00022741"/>
    </source>
</evidence>
<keyword evidence="7 17" id="KW-0378">Hydrolase</keyword>
<evidence type="ECO:0000313" key="18">
    <source>
        <dbReference type="Proteomes" id="UP000799421"/>
    </source>
</evidence>
<keyword evidence="10" id="KW-0234">DNA repair</keyword>
<dbReference type="SMART" id="SM00487">
    <property type="entry name" value="DEXDc"/>
    <property type="match status" value="1"/>
</dbReference>
<dbReference type="Gene3D" id="1.20.1320.20">
    <property type="entry name" value="hef helicase domain"/>
    <property type="match status" value="1"/>
</dbReference>
<evidence type="ECO:0000256" key="7">
    <source>
        <dbReference type="ARBA" id="ARBA00022801"/>
    </source>
</evidence>
<keyword evidence="8" id="KW-0347">Helicase</keyword>
<sequence>MTASDEDYGFDDDDTEFLIAAAEAEAAHNVGGLTRPAKRPRQDNDEQKQSRHKIRTLASVEPFPITVYSQTQHGLDATPARLRGPIWKRPRLAEPEAVQTEAVQTASIDEDARLAARLQAEGNHGRDPDQTALLEELAELPLDTSSPERPPVRQPPPRLRAPQGGLRQTTLFGDLTEEVSDDETERRHAWPLKETEEPPTHHKLNAEAMKTWIYPTNLGTIRDYQFSIVSRSLYHNTLVALPTGLGKTFIAATIMLNYYRWTTDAQIVFMAPTKPLIAQQMEACYNIVGIRRHDTVLMTGATSPGVRADEWRERRVFFMTPQTVINDLKTGICDPKRIVLLVVDEAHKATGGYAYTEVVSFLRRFNNSFRVVALTATPGSTVEAVQAVVDNLGIARVELRTEQSIDIRPYTHEKEMETELFDYSEEQDLIMEHMSKALKPQLDKLTTQNAYWSRDPMSLTAFGLTKARQQWSRSDAGRKAPQPVKVMVNVVFTVLSQLAHAISLLKNHGIAPFYTSVLSFKTSFDQSKSKSKTTQSIIQNEHFSQMMTRVRGWINNPDFIGHPKLHYLRSVVLNHFLDASEGVSEGGSSSRTTRVMIFASFRDSTEEIVRILAKNHPLIRPHVFVGQASSSNSDGMSQRKQNEVIQAFKSGKYNTLVATSIGEEGLDIGDVDLIVCYDASSSPIRMLQRIGRTGRKRVGRVVLLLMKGKENSDYEKAKDSYAFIQKTIADEGRYTFHRDQSPRIVPRGVNPVVVKEVIEIPIENSQPIDLSERRGRKKRPPKRFHMPDNVITGFVSAGKLGRDGNAVRGVSPVSVPELDGVLLTPEQDVELEEKYARTAGDEDLVIQPPDGRNAAALRELGPTGFVGHGDKAVGFSRAMRELLDVDAGIIRVRQGGVDERLLYCEGGAGERVVEPEGVMALRGEDAQKKKKKRVSAAKAGMEANDKTNSALKTKSNKTNTKAKTKHTTDIKGKTKTKPKGRGRKKTNGDEAAEGSDSEPAPTPSYLKLASQGIDLGEEDTSGEDDDEMQGNLTGFVIDDDEDTPEEGISSDDEPVSKRDRRVVYSSDEDR</sequence>
<feature type="compositionally biased region" description="Basic and acidic residues" evidence="14">
    <location>
        <begin position="40"/>
        <end position="49"/>
    </location>
</feature>
<evidence type="ECO:0000259" key="16">
    <source>
        <dbReference type="PROSITE" id="PS51194"/>
    </source>
</evidence>
<evidence type="ECO:0000256" key="4">
    <source>
        <dbReference type="ARBA" id="ARBA00011390"/>
    </source>
</evidence>
<dbReference type="GO" id="GO:0036297">
    <property type="term" value="P:interstrand cross-link repair"/>
    <property type="evidence" value="ECO:0007669"/>
    <property type="project" value="TreeGrafter"/>
</dbReference>
<dbReference type="InterPro" id="IPR011545">
    <property type="entry name" value="DEAD/DEAH_box_helicase_dom"/>
</dbReference>
<feature type="compositionally biased region" description="Basic and acidic residues" evidence="14">
    <location>
        <begin position="184"/>
        <end position="198"/>
    </location>
</feature>
<dbReference type="PROSITE" id="PS51192">
    <property type="entry name" value="HELICASE_ATP_BIND_1"/>
    <property type="match status" value="1"/>
</dbReference>
<dbReference type="GO" id="GO:0045003">
    <property type="term" value="P:double-strand break repair via synthesis-dependent strand annealing"/>
    <property type="evidence" value="ECO:0007669"/>
    <property type="project" value="TreeGrafter"/>
</dbReference>
<dbReference type="GO" id="GO:0005524">
    <property type="term" value="F:ATP binding"/>
    <property type="evidence" value="ECO:0007669"/>
    <property type="project" value="UniProtKB-UniRule"/>
</dbReference>
<evidence type="ECO:0000256" key="8">
    <source>
        <dbReference type="ARBA" id="ARBA00022806"/>
    </source>
</evidence>
<evidence type="ECO:0000256" key="14">
    <source>
        <dbReference type="SAM" id="MobiDB-lite"/>
    </source>
</evidence>
<keyword evidence="6" id="KW-0227">DNA damage</keyword>
<feature type="domain" description="Helicase C-terminal" evidence="16">
    <location>
        <begin position="572"/>
        <end position="741"/>
    </location>
</feature>
<protein>
    <recommendedName>
        <fullName evidence="13">ATP-dependent DNA helicase</fullName>
        <ecNumber evidence="13">3.6.4.12</ecNumber>
    </recommendedName>
</protein>
<keyword evidence="5" id="KW-0547">Nucleotide-binding</keyword>
<dbReference type="CDD" id="cd12091">
    <property type="entry name" value="FANCM_ID"/>
    <property type="match status" value="1"/>
</dbReference>
<dbReference type="Proteomes" id="UP000799421">
    <property type="component" value="Unassembled WGS sequence"/>
</dbReference>
<feature type="compositionally biased region" description="Acidic residues" evidence="14">
    <location>
        <begin position="1037"/>
        <end position="1053"/>
    </location>
</feature>
<dbReference type="CDD" id="cd18033">
    <property type="entry name" value="DEXDc_FANCM"/>
    <property type="match status" value="1"/>
</dbReference>
<dbReference type="Pfam" id="PF00271">
    <property type="entry name" value="Helicase_C"/>
    <property type="match status" value="1"/>
</dbReference>
<evidence type="ECO:0000256" key="12">
    <source>
        <dbReference type="ARBA" id="ARBA00047995"/>
    </source>
</evidence>
<evidence type="ECO:0000256" key="13">
    <source>
        <dbReference type="RuleBase" id="RU367027"/>
    </source>
</evidence>
<comment type="catalytic activity">
    <reaction evidence="12 13">
        <text>ATP + H2O = ADP + phosphate + H(+)</text>
        <dbReference type="Rhea" id="RHEA:13065"/>
        <dbReference type="ChEBI" id="CHEBI:15377"/>
        <dbReference type="ChEBI" id="CHEBI:15378"/>
        <dbReference type="ChEBI" id="CHEBI:30616"/>
        <dbReference type="ChEBI" id="CHEBI:43474"/>
        <dbReference type="ChEBI" id="CHEBI:456216"/>
        <dbReference type="EC" id="3.6.4.12"/>
    </reaction>
</comment>
<reference evidence="17" key="1">
    <citation type="journal article" date="2020" name="Stud. Mycol.">
        <title>101 Dothideomycetes genomes: a test case for predicting lifestyles and emergence of pathogens.</title>
        <authorList>
            <person name="Haridas S."/>
            <person name="Albert R."/>
            <person name="Binder M."/>
            <person name="Bloem J."/>
            <person name="Labutti K."/>
            <person name="Salamov A."/>
            <person name="Andreopoulos B."/>
            <person name="Baker S."/>
            <person name="Barry K."/>
            <person name="Bills G."/>
            <person name="Bluhm B."/>
            <person name="Cannon C."/>
            <person name="Castanera R."/>
            <person name="Culley D."/>
            <person name="Daum C."/>
            <person name="Ezra D."/>
            <person name="Gonzalez J."/>
            <person name="Henrissat B."/>
            <person name="Kuo A."/>
            <person name="Liang C."/>
            <person name="Lipzen A."/>
            <person name="Lutzoni F."/>
            <person name="Magnuson J."/>
            <person name="Mondo S."/>
            <person name="Nolan M."/>
            <person name="Ohm R."/>
            <person name="Pangilinan J."/>
            <person name="Park H.-J."/>
            <person name="Ramirez L."/>
            <person name="Alfaro M."/>
            <person name="Sun H."/>
            <person name="Tritt A."/>
            <person name="Yoshinaga Y."/>
            <person name="Zwiers L.-H."/>
            <person name="Turgeon B."/>
            <person name="Goodwin S."/>
            <person name="Spatafora J."/>
            <person name="Crous P."/>
            <person name="Grigoriev I."/>
        </authorList>
    </citation>
    <scope>NUCLEOTIDE SEQUENCE</scope>
    <source>
        <strain evidence="17">CBS 480.64</strain>
    </source>
</reference>
<evidence type="ECO:0000256" key="1">
    <source>
        <dbReference type="ARBA" id="ARBA00003813"/>
    </source>
</evidence>
<evidence type="ECO:0000256" key="2">
    <source>
        <dbReference type="ARBA" id="ARBA00004123"/>
    </source>
</evidence>
<proteinExistence type="inferred from homology"/>
<comment type="function">
    <text evidence="1 13">ATP-dependent DNA helicase involved in DNA damage repair by homologous recombination and in genome maintenance. Capable of unwinding D-loops. Plays a role in limiting crossover recombinants during mitotic DNA double-strand break (DSB) repair. Component of a FANCM-MHF complex which promotes gene conversion at blocked replication forks, probably by reversal of the stalled fork.</text>
</comment>
<dbReference type="EMBL" id="MU006012">
    <property type="protein sequence ID" value="KAF2858316.1"/>
    <property type="molecule type" value="Genomic_DNA"/>
</dbReference>